<gene>
    <name evidence="1" type="ORF">HNP76_001592</name>
</gene>
<comment type="caution">
    <text evidence="1">The sequence shown here is derived from an EMBL/GenBank/DDBJ whole genome shotgun (WGS) entry which is preliminary data.</text>
</comment>
<dbReference type="Proteomes" id="UP000518887">
    <property type="component" value="Unassembled WGS sequence"/>
</dbReference>
<sequence length="1491" mass="164053">MKSKNLGVSLGSAIFIFLLIAVLALVRPTYLRIQESLQAFENQLSQKLQDETGLAFSYQSLSPSIFIGINFKNISIYEVSTRNKIAGIKRASLSYNVSGFFSKNPKVALKSLTLNGVALEYDSVKDSDFVEKIKNLLEKRKSGKAEKETDAEDLLALEKNTKLSVDDKEIDIPLDVIIKNLSLHYTDSQNDLLATLKTLNLKDFNFSDGIGINTSGKLSYKTGLFKTNGKWSSFACGFSVSGTFFPNFEGSSALLTLSGSSGADYSLSRLDMLVNYSDKKTEIRTMRTVLPFSLYACYDFDDSSLSFSGDFDRFNPLKLLSIRRKNPMIQKIDGSVISGSVSGKVSADDLSYSSDISIGLSKKLIGEGMSLALKCQGNKEKLDVKKLAAKGSFVDADFAGSFDFKKLQPSGLFNLNYLALKNGGIISTEVYVDPYRNGFTCVSPQIFMNEKSFTGVQFTALPGEKSVDFEFELLDFAHPDYEEIGRVQIEGSLLTDKQKFLQANVIVSNVFADSIVDTLAFFLPQENAESLAAVSKSLRPYICTTEAYFSTDFKEFTLNAPENLFANTEKDLELLRFAIDGSKQTFQISQFDLLFGHQSAHAEISLDFADTLTEFSFVSDLTVNSVPYRFFGNVTPDWISISGDYDFDAVVSIDEQIGATLQFNRLPFGVGKYVFAATTSSILHWNRESGFDVDVVSLEIEEPSAYLQFSPYLALSGSLSKYGFVLNTLAYSDSVSSLDGSGTFVWNLNDGIFDSIHASLNAQSPISNEKLTLSADLANPGQLPFSLDAIMNDFYISLDASVEAFPSARLMTFQNPENTISAELSASGTVSNPFVSVILHRSSILLYGYPLVTSGSFIYDDTGAHIADLNCDWSVLKVSDINAFFNPALFNGNASFTIDANLAGKTLHAPFEIRLDGSAPEKKFGLPDYYSINLRSPKVTGDFIASDFPLNIMAVHSPGRFDLMTDVENGFKASYTTDGMISAIAGKKSPIQFNLNGKVSQNNLNLDLTGIVADMRFICSEVEIPFVSFNSGLLTGAVRISGLTTDPEFTGAFSVAHPNFVIPFISKNYLHADKVIMTVGHGEAVVPPTLVTLGKGLATVEYRMEFNRWLPNSLELKINIDDNRKVPLDLSFPFIHAKGLASGNLDLAYTLPNDVSISGFVIADNTDVEIVATSLQNQFSLDNILASVPTQDKSDINVNVDFDIIVGQKVQLLFNPFLRGVVAPGTPLSIYFDSYTGDLEFKSDITLRGGEIAWLNRNFYMKEGRIVFNETQDSIDPKVTLRAETRERDENGNMVTIILSANNQPVSSFNPTFSANPAKSEREIMQLLGQVISADSSGMSDILGSGGDFFLQSTVMRRVENTLRELLNFDIFSIRTNVVQNSLKLSMDENTNNKQLSVGNFIDNSTVYMGKYFGSSIYVDSMLHWSYDENKIDNGTSVNGVVFQPELGFEMTSPFVNIRLGVAPDIDSLQKGLLNTWVPSTSMTLSWKFAF</sequence>
<evidence type="ECO:0000313" key="1">
    <source>
        <dbReference type="EMBL" id="MBB5226219.1"/>
    </source>
</evidence>
<protein>
    <submittedName>
        <fullName evidence="1">Uncharacterized protein</fullName>
    </submittedName>
</protein>
<keyword evidence="2" id="KW-1185">Reference proteome</keyword>
<reference evidence="1 2" key="1">
    <citation type="submission" date="2020-08" db="EMBL/GenBank/DDBJ databases">
        <title>Genomic Encyclopedia of Type Strains, Phase IV (KMG-IV): sequencing the most valuable type-strain genomes for metagenomic binning, comparative biology and taxonomic classification.</title>
        <authorList>
            <person name="Goeker M."/>
        </authorList>
    </citation>
    <scope>NUCLEOTIDE SEQUENCE [LARGE SCALE GENOMIC DNA]</scope>
    <source>
        <strain evidence="1 2">DSM 103462</strain>
    </source>
</reference>
<dbReference type="RefSeq" id="WP_184659287.1">
    <property type="nucleotide sequence ID" value="NZ_CP031518.1"/>
</dbReference>
<evidence type="ECO:0000313" key="2">
    <source>
        <dbReference type="Proteomes" id="UP000518887"/>
    </source>
</evidence>
<dbReference type="EMBL" id="JACHFQ010000005">
    <property type="protein sequence ID" value="MBB5226219.1"/>
    <property type="molecule type" value="Genomic_DNA"/>
</dbReference>
<name>A0A7W8LM70_9SPIR</name>
<proteinExistence type="predicted"/>
<accession>A0A7W8LM70</accession>
<organism evidence="1 2">
    <name type="scientific">Treponema ruminis</name>
    <dbReference type="NCBI Taxonomy" id="744515"/>
    <lineage>
        <taxon>Bacteria</taxon>
        <taxon>Pseudomonadati</taxon>
        <taxon>Spirochaetota</taxon>
        <taxon>Spirochaetia</taxon>
        <taxon>Spirochaetales</taxon>
        <taxon>Treponemataceae</taxon>
        <taxon>Treponema</taxon>
    </lineage>
</organism>